<dbReference type="FunFam" id="3.30.1640.10:FF:000004">
    <property type="entry name" value="DNA helicase"/>
    <property type="match status" value="1"/>
</dbReference>
<evidence type="ECO:0000256" key="3">
    <source>
        <dbReference type="ARBA" id="ARBA00022705"/>
    </source>
</evidence>
<dbReference type="AlphaFoldDB" id="A0A1I7RHJ1"/>
<dbReference type="Proteomes" id="UP000582659">
    <property type="component" value="Unassembled WGS sequence"/>
</dbReference>
<evidence type="ECO:0000313" key="15">
    <source>
        <dbReference type="EMBL" id="CAD5226292.1"/>
    </source>
</evidence>
<dbReference type="InterPro" id="IPR041562">
    <property type="entry name" value="MCM_lid"/>
</dbReference>
<dbReference type="GO" id="GO:0003697">
    <property type="term" value="F:single-stranded DNA binding"/>
    <property type="evidence" value="ECO:0007669"/>
    <property type="project" value="TreeGrafter"/>
</dbReference>
<dbReference type="InterPro" id="IPR012340">
    <property type="entry name" value="NA-bd_OB-fold"/>
</dbReference>
<dbReference type="FunFam" id="3.40.50.300:FF:002469">
    <property type="entry name" value="Cell division control protein 21"/>
    <property type="match status" value="1"/>
</dbReference>
<dbReference type="SUPFAM" id="SSF50249">
    <property type="entry name" value="Nucleic acid-binding proteins"/>
    <property type="match status" value="1"/>
</dbReference>
<evidence type="ECO:0000256" key="11">
    <source>
        <dbReference type="ARBA" id="ARBA00048432"/>
    </source>
</evidence>
<dbReference type="GO" id="GO:0042555">
    <property type="term" value="C:MCM complex"/>
    <property type="evidence" value="ECO:0007669"/>
    <property type="project" value="UniProtKB-UniRule"/>
</dbReference>
<dbReference type="PROSITE" id="PS00847">
    <property type="entry name" value="MCM_1"/>
    <property type="match status" value="1"/>
</dbReference>
<dbReference type="Pfam" id="PF17855">
    <property type="entry name" value="MCM_lid"/>
    <property type="match status" value="1"/>
</dbReference>
<dbReference type="Proteomes" id="UP000659654">
    <property type="component" value="Unassembled WGS sequence"/>
</dbReference>
<evidence type="ECO:0000256" key="4">
    <source>
        <dbReference type="ARBA" id="ARBA00022741"/>
    </source>
</evidence>
<dbReference type="CDD" id="cd17757">
    <property type="entry name" value="MCM6"/>
    <property type="match status" value="1"/>
</dbReference>
<dbReference type="PANTHER" id="PTHR11630">
    <property type="entry name" value="DNA REPLICATION LICENSING FACTOR MCM FAMILY MEMBER"/>
    <property type="match status" value="1"/>
</dbReference>
<dbReference type="Gene3D" id="1.20.58.870">
    <property type="match status" value="1"/>
</dbReference>
<dbReference type="InterPro" id="IPR018525">
    <property type="entry name" value="MCM_CS"/>
</dbReference>
<dbReference type="SMART" id="SM00350">
    <property type="entry name" value="MCM"/>
    <property type="match status" value="1"/>
</dbReference>
<evidence type="ECO:0000313" key="17">
    <source>
        <dbReference type="Proteomes" id="UP000659654"/>
    </source>
</evidence>
<keyword evidence="8 12" id="KW-0238">DNA-binding</keyword>
<dbReference type="GO" id="GO:1990518">
    <property type="term" value="F:single-stranded 3'-5' DNA helicase activity"/>
    <property type="evidence" value="ECO:0007669"/>
    <property type="project" value="TreeGrafter"/>
</dbReference>
<dbReference type="Pfam" id="PF17207">
    <property type="entry name" value="MCM_OB"/>
    <property type="match status" value="1"/>
</dbReference>
<evidence type="ECO:0000256" key="6">
    <source>
        <dbReference type="ARBA" id="ARBA00022806"/>
    </source>
</evidence>
<dbReference type="Proteomes" id="UP000095284">
    <property type="component" value="Unplaced"/>
</dbReference>
<dbReference type="Pfam" id="PF14551">
    <property type="entry name" value="MCM_N"/>
    <property type="match status" value="1"/>
</dbReference>
<protein>
    <recommendedName>
        <fullName evidence="13">DNA replication licensing factor MCM6</fullName>
        <ecNumber evidence="13">3.6.4.12</ecNumber>
    </recommendedName>
</protein>
<evidence type="ECO:0000256" key="9">
    <source>
        <dbReference type="ARBA" id="ARBA00023242"/>
    </source>
</evidence>
<dbReference type="Gene3D" id="3.40.50.300">
    <property type="entry name" value="P-loop containing nucleotide triphosphate hydrolases"/>
    <property type="match status" value="1"/>
</dbReference>
<reference evidence="15" key="2">
    <citation type="submission" date="2020-09" db="EMBL/GenBank/DDBJ databases">
        <authorList>
            <person name="Kikuchi T."/>
        </authorList>
    </citation>
    <scope>NUCLEOTIDE SEQUENCE</scope>
    <source>
        <strain evidence="15">Ka4C1</strain>
    </source>
</reference>
<evidence type="ECO:0000256" key="8">
    <source>
        <dbReference type="ARBA" id="ARBA00023125"/>
    </source>
</evidence>
<keyword evidence="6 13" id="KW-0347">Helicase</keyword>
<feature type="domain" description="MCM C-terminal AAA(+) ATPase" evidence="14">
    <location>
        <begin position="346"/>
        <end position="551"/>
    </location>
</feature>
<comment type="similarity">
    <text evidence="2 12">Belongs to the MCM family.</text>
</comment>
<dbReference type="GO" id="GO:0016787">
    <property type="term" value="F:hydrolase activity"/>
    <property type="evidence" value="ECO:0007669"/>
    <property type="project" value="UniProtKB-KW"/>
</dbReference>
<dbReference type="EMBL" id="CAJFCV020000004">
    <property type="protein sequence ID" value="CAG9115695.1"/>
    <property type="molecule type" value="Genomic_DNA"/>
</dbReference>
<keyword evidence="17" id="KW-1185">Reference proteome</keyword>
<evidence type="ECO:0000256" key="12">
    <source>
        <dbReference type="RuleBase" id="RU004070"/>
    </source>
</evidence>
<sequence length="811" mass="91575">MVVLNQQSAHVPIHEDQEGISIQRSFEKFLTEFKDEKDILCYEKPLTELQEVERNTLNVKFPHVQQFSAVLSTALELQFYRYYPFICDAVRALVMDLCNDESVRLIIEKKQIYVSITGLHTKRPIRELTTDKVGTLVRISGQVVRTHPVHPELFRATFVCDDCGVTIRNVIQQFKHTLPVKCDNPQCSNRSRFSLDPHDSTFVDYQRVRIQESQEELPLGCIPRTVDIILRGEAVESAQPGDHCDFIGTLISIPDVSAISAPGMRAEVKNKRGQQSENEGVRGLKQLGVRDLHYKLAFLSTSVTPTNASLGGIEFTHDDMDHDQLWQNTSEVERIKLREMSDDPNIVQNLSNSLFPDIFGNEEVKLGILLMLFGGVPKNTTGSHLRGDINVCLVGDPSCAKSQFLKTVNRFSSRVVYTSGKASSAAGLTAAVVKDEESFDFVIEAGALMLADNGICCIDEFDKMDQKDQVAIHEAMEQQTISITKAGVKATLNARCSILAAANPIGGRYDKSKPLHYNVGLSAPILSRFDLFFIMTDEVNPTVDYAVARRILDNHEVWFKDESELQKQKYTPDEIRNYIMFARCFRPKISDEAAKCMKEHYKKLRMDSVNPGQSMNRKITVRQLESLVRLSEALARLSCSDQVLASHVERAVKLVKDCNKPVISPDVDLGDDLDLEGVNMDDGNVLRDVSNTEGTGHEQDIDPEKLKIKYDYYKRVANMLVLYLRGEEEKNAEDPDWSGVKQNDLVEWFLEMIEEDLKTEEDYHVQKTIISKMIKKLLKDSVLINLSEDDDTNPSLLAHPDHVVDDNIDVA</sequence>
<evidence type="ECO:0000256" key="7">
    <source>
        <dbReference type="ARBA" id="ARBA00022840"/>
    </source>
</evidence>
<evidence type="ECO:0000256" key="2">
    <source>
        <dbReference type="ARBA" id="ARBA00008010"/>
    </source>
</evidence>
<dbReference type="SUPFAM" id="SSF52540">
    <property type="entry name" value="P-loop containing nucleoside triphosphate hydrolases"/>
    <property type="match status" value="1"/>
</dbReference>
<comment type="function">
    <text evidence="13">Acts as component of the MCM2-7 complex (MCM complex) which is the replicative helicase essential for 'once per cell cycle' DNA replication initiation and elongation in eukaryotic cells. The active ATPase sites in the MCM2-7 ring are formed through the interaction surfaces of two neighboring subunits such that a critical structure of a conserved arginine finger motif is provided in trans relative to the ATP-binding site of the Walker A box of the adjacent subunit. The six ATPase active sites, however, are likely to contribute differentially to the complex helicase activity.</text>
</comment>
<dbReference type="Gene3D" id="3.30.1640.10">
    <property type="entry name" value="mini-chromosome maintenance (MCM) complex, chain A, domain 1"/>
    <property type="match status" value="1"/>
</dbReference>
<dbReference type="InterPro" id="IPR008049">
    <property type="entry name" value="MCM6"/>
</dbReference>
<evidence type="ECO:0000256" key="1">
    <source>
        <dbReference type="ARBA" id="ARBA00004123"/>
    </source>
</evidence>
<dbReference type="Pfam" id="PF18263">
    <property type="entry name" value="WHD_MCM6"/>
    <property type="match status" value="1"/>
</dbReference>
<dbReference type="WBParaSite" id="BXY_0016900.1">
    <property type="protein sequence ID" value="BXY_0016900.1"/>
    <property type="gene ID" value="BXY_0016900"/>
</dbReference>
<dbReference type="Gene3D" id="2.20.28.10">
    <property type="match status" value="1"/>
</dbReference>
<dbReference type="EMBL" id="CAJFDI010000004">
    <property type="protein sequence ID" value="CAD5226292.1"/>
    <property type="molecule type" value="Genomic_DNA"/>
</dbReference>
<dbReference type="InterPro" id="IPR033762">
    <property type="entry name" value="MCM_OB"/>
</dbReference>
<dbReference type="Gene3D" id="2.40.50.140">
    <property type="entry name" value="Nucleic acid-binding proteins"/>
    <property type="match status" value="1"/>
</dbReference>
<evidence type="ECO:0000259" key="14">
    <source>
        <dbReference type="PROSITE" id="PS50051"/>
    </source>
</evidence>
<dbReference type="InterPro" id="IPR027925">
    <property type="entry name" value="MCM_N"/>
</dbReference>
<dbReference type="InterPro" id="IPR031327">
    <property type="entry name" value="MCM"/>
</dbReference>
<keyword evidence="5 13" id="KW-0378">Hydrolase</keyword>
<name>A0A1I7RHJ1_BURXY</name>
<dbReference type="eggNOG" id="KOG0480">
    <property type="taxonomic scope" value="Eukaryota"/>
</dbReference>
<dbReference type="GO" id="GO:0005524">
    <property type="term" value="F:ATP binding"/>
    <property type="evidence" value="ECO:0007669"/>
    <property type="project" value="UniProtKB-UniRule"/>
</dbReference>
<evidence type="ECO:0000313" key="18">
    <source>
        <dbReference type="WBParaSite" id="BXY_0016900.1"/>
    </source>
</evidence>
<keyword evidence="7 12" id="KW-0067">ATP-binding</keyword>
<dbReference type="GO" id="GO:0000727">
    <property type="term" value="P:double-strand break repair via break-induced replication"/>
    <property type="evidence" value="ECO:0007669"/>
    <property type="project" value="TreeGrafter"/>
</dbReference>
<reference evidence="18" key="1">
    <citation type="submission" date="2016-11" db="UniProtKB">
        <authorList>
            <consortium name="WormBaseParasite"/>
        </authorList>
    </citation>
    <scope>IDENTIFICATION</scope>
</reference>
<dbReference type="PANTHER" id="PTHR11630:SF43">
    <property type="entry name" value="DNA REPLICATION LICENSING FACTOR MCM6"/>
    <property type="match status" value="1"/>
</dbReference>
<dbReference type="InterPro" id="IPR041024">
    <property type="entry name" value="Mcm6_C"/>
</dbReference>
<dbReference type="PROSITE" id="PS50051">
    <property type="entry name" value="MCM_2"/>
    <property type="match status" value="1"/>
</dbReference>
<dbReference type="GO" id="GO:0005634">
    <property type="term" value="C:nucleus"/>
    <property type="evidence" value="ECO:0007669"/>
    <property type="project" value="UniProtKB-SubCell"/>
</dbReference>
<proteinExistence type="inferred from homology"/>
<dbReference type="EC" id="3.6.4.12" evidence="13"/>
<dbReference type="SMR" id="A0A1I7RHJ1"/>
<dbReference type="InterPro" id="IPR001208">
    <property type="entry name" value="MCM_dom"/>
</dbReference>
<evidence type="ECO:0000256" key="13">
    <source>
        <dbReference type="RuleBase" id="RU368064"/>
    </source>
</evidence>
<keyword evidence="4 12" id="KW-0547">Nucleotide-binding</keyword>
<organism evidence="16 18">
    <name type="scientific">Bursaphelenchus xylophilus</name>
    <name type="common">Pinewood nematode worm</name>
    <name type="synonym">Aphelenchoides xylophilus</name>
    <dbReference type="NCBI Taxonomy" id="6326"/>
    <lineage>
        <taxon>Eukaryota</taxon>
        <taxon>Metazoa</taxon>
        <taxon>Ecdysozoa</taxon>
        <taxon>Nematoda</taxon>
        <taxon>Chromadorea</taxon>
        <taxon>Rhabditida</taxon>
        <taxon>Tylenchina</taxon>
        <taxon>Tylenchomorpha</taxon>
        <taxon>Aphelenchoidea</taxon>
        <taxon>Aphelenchoididae</taxon>
        <taxon>Bursaphelenchus</taxon>
    </lineage>
</organism>
<gene>
    <name evidence="15" type="ORF">BXYJ_LOCUS8972</name>
</gene>
<dbReference type="GO" id="GO:1902969">
    <property type="term" value="P:mitotic DNA replication"/>
    <property type="evidence" value="ECO:0007669"/>
    <property type="project" value="TreeGrafter"/>
</dbReference>
<comment type="subunit">
    <text evidence="13">Component of the MCM2-7 complex.</text>
</comment>
<evidence type="ECO:0000256" key="5">
    <source>
        <dbReference type="ARBA" id="ARBA00022801"/>
    </source>
</evidence>
<dbReference type="InterPro" id="IPR027417">
    <property type="entry name" value="P-loop_NTPase"/>
</dbReference>
<evidence type="ECO:0000313" key="16">
    <source>
        <dbReference type="Proteomes" id="UP000095284"/>
    </source>
</evidence>
<comment type="catalytic activity">
    <reaction evidence="11">
        <text>ATP + H2O = ADP + phosphate + H(+)</text>
        <dbReference type="Rhea" id="RHEA:13065"/>
        <dbReference type="ChEBI" id="CHEBI:15377"/>
        <dbReference type="ChEBI" id="CHEBI:15378"/>
        <dbReference type="ChEBI" id="CHEBI:30616"/>
        <dbReference type="ChEBI" id="CHEBI:43474"/>
        <dbReference type="ChEBI" id="CHEBI:456216"/>
        <dbReference type="EC" id="3.6.4.12"/>
    </reaction>
    <physiologicalReaction direction="left-to-right" evidence="11">
        <dbReference type="Rhea" id="RHEA:13066"/>
    </physiologicalReaction>
</comment>
<dbReference type="FunFam" id="2.20.28.10:FF:000003">
    <property type="entry name" value="DNA helicase"/>
    <property type="match status" value="1"/>
</dbReference>
<keyword evidence="10 13" id="KW-0131">Cell cycle</keyword>
<accession>A0A1I7RHJ1</accession>
<dbReference type="GO" id="GO:0006270">
    <property type="term" value="P:DNA replication initiation"/>
    <property type="evidence" value="ECO:0007669"/>
    <property type="project" value="UniProtKB-UniRule"/>
</dbReference>
<dbReference type="OrthoDB" id="1744952at2759"/>
<dbReference type="PRINTS" id="PR01662">
    <property type="entry name" value="MCMPROTEIN6"/>
</dbReference>
<dbReference type="Pfam" id="PF00493">
    <property type="entry name" value="MCM"/>
    <property type="match status" value="1"/>
</dbReference>
<evidence type="ECO:0000256" key="10">
    <source>
        <dbReference type="ARBA" id="ARBA00023306"/>
    </source>
</evidence>
<keyword evidence="3 13" id="KW-0235">DNA replication</keyword>
<keyword evidence="9" id="KW-0539">Nucleus</keyword>
<dbReference type="PRINTS" id="PR01657">
    <property type="entry name" value="MCMFAMILY"/>
</dbReference>
<comment type="subcellular location">
    <subcellularLocation>
        <location evidence="1 13">Nucleus</location>
    </subcellularLocation>
</comment>